<keyword evidence="2" id="KW-1003">Cell membrane</keyword>
<reference evidence="8 9" key="1">
    <citation type="submission" date="2023-08" db="EMBL/GenBank/DDBJ databases">
        <title>genomic of DY56.</title>
        <authorList>
            <person name="Wang Y."/>
        </authorList>
    </citation>
    <scope>NUCLEOTIDE SEQUENCE [LARGE SCALE GENOMIC DNA]</scope>
    <source>
        <strain evidence="8 9">DY56-A-20</strain>
    </source>
</reference>
<gene>
    <name evidence="8" type="ORF">Q9K01_09650</name>
</gene>
<evidence type="ECO:0000256" key="2">
    <source>
        <dbReference type="ARBA" id="ARBA00022475"/>
    </source>
</evidence>
<dbReference type="Proteomes" id="UP001235664">
    <property type="component" value="Unassembled WGS sequence"/>
</dbReference>
<protein>
    <submittedName>
        <fullName evidence="8">PspC domain-containing protein</fullName>
    </submittedName>
</protein>
<keyword evidence="3 6" id="KW-0812">Transmembrane</keyword>
<evidence type="ECO:0000256" key="5">
    <source>
        <dbReference type="ARBA" id="ARBA00023136"/>
    </source>
</evidence>
<evidence type="ECO:0000256" key="4">
    <source>
        <dbReference type="ARBA" id="ARBA00022989"/>
    </source>
</evidence>
<dbReference type="RefSeq" id="WP_305930037.1">
    <property type="nucleotide sequence ID" value="NZ_JAVAIL010000003.1"/>
</dbReference>
<evidence type="ECO:0000313" key="9">
    <source>
        <dbReference type="Proteomes" id="UP001235664"/>
    </source>
</evidence>
<dbReference type="Pfam" id="PF04024">
    <property type="entry name" value="PspC"/>
    <property type="match status" value="1"/>
</dbReference>
<keyword evidence="9" id="KW-1185">Reference proteome</keyword>
<evidence type="ECO:0000313" key="8">
    <source>
        <dbReference type="EMBL" id="MDP4539887.1"/>
    </source>
</evidence>
<accession>A0ABT9H985</accession>
<keyword evidence="4 6" id="KW-1133">Transmembrane helix</keyword>
<comment type="subcellular location">
    <subcellularLocation>
        <location evidence="1">Cell membrane</location>
        <topology evidence="1">Single-pass membrane protein</topology>
    </subcellularLocation>
</comment>
<dbReference type="PANTHER" id="PTHR33885">
    <property type="entry name" value="PHAGE SHOCK PROTEIN C"/>
    <property type="match status" value="1"/>
</dbReference>
<dbReference type="EMBL" id="JAVAIL010000003">
    <property type="protein sequence ID" value="MDP4539887.1"/>
    <property type="molecule type" value="Genomic_DNA"/>
</dbReference>
<feature type="transmembrane region" description="Helical" evidence="6">
    <location>
        <begin position="50"/>
        <end position="70"/>
    </location>
</feature>
<organism evidence="8 9">
    <name type="scientific">Qipengyuania benthica</name>
    <dbReference type="NCBI Taxonomy" id="3067651"/>
    <lineage>
        <taxon>Bacteria</taxon>
        <taxon>Pseudomonadati</taxon>
        <taxon>Pseudomonadota</taxon>
        <taxon>Alphaproteobacteria</taxon>
        <taxon>Sphingomonadales</taxon>
        <taxon>Erythrobacteraceae</taxon>
        <taxon>Qipengyuania</taxon>
    </lineage>
</organism>
<feature type="domain" description="Phage shock protein PspC N-terminal" evidence="7">
    <location>
        <begin position="16"/>
        <end position="69"/>
    </location>
</feature>
<evidence type="ECO:0000256" key="6">
    <source>
        <dbReference type="SAM" id="Phobius"/>
    </source>
</evidence>
<dbReference type="InterPro" id="IPR007168">
    <property type="entry name" value="Phageshock_PspC_N"/>
</dbReference>
<name>A0ABT9H985_9SPHN</name>
<dbReference type="PANTHER" id="PTHR33885:SF3">
    <property type="entry name" value="PHAGE SHOCK PROTEIN C"/>
    <property type="match status" value="1"/>
</dbReference>
<proteinExistence type="predicted"/>
<sequence length="71" mass="7443">MSDLRQSGPGGPPSKSFRLDRQSGKLMGVCAGIANYFGIDVMLVRLGFVLATLVGFGSPILIYLAIGLIAD</sequence>
<dbReference type="InterPro" id="IPR052027">
    <property type="entry name" value="PspC"/>
</dbReference>
<comment type="caution">
    <text evidence="8">The sequence shown here is derived from an EMBL/GenBank/DDBJ whole genome shotgun (WGS) entry which is preliminary data.</text>
</comment>
<evidence type="ECO:0000256" key="1">
    <source>
        <dbReference type="ARBA" id="ARBA00004162"/>
    </source>
</evidence>
<keyword evidence="5 6" id="KW-0472">Membrane</keyword>
<evidence type="ECO:0000259" key="7">
    <source>
        <dbReference type="Pfam" id="PF04024"/>
    </source>
</evidence>
<evidence type="ECO:0000256" key="3">
    <source>
        <dbReference type="ARBA" id="ARBA00022692"/>
    </source>
</evidence>